<dbReference type="SUPFAM" id="SSF111369">
    <property type="entry name" value="HlyD-like secretion proteins"/>
    <property type="match status" value="1"/>
</dbReference>
<comment type="similarity">
    <text evidence="1">Belongs to the membrane fusion protein (MFP) (TC 8.A.1) family.</text>
</comment>
<keyword evidence="7" id="KW-1185">Reference proteome</keyword>
<dbReference type="InterPro" id="IPR058649">
    <property type="entry name" value="CzcB_C"/>
</dbReference>
<dbReference type="NCBIfam" id="TIGR01730">
    <property type="entry name" value="RND_mfp"/>
    <property type="match status" value="1"/>
</dbReference>
<gene>
    <name evidence="6" type="ORF">SAMN05421819_0881</name>
</gene>
<organism evidence="6 7">
    <name type="scientific">Bryocella elongata</name>
    <dbReference type="NCBI Taxonomy" id="863522"/>
    <lineage>
        <taxon>Bacteria</taxon>
        <taxon>Pseudomonadati</taxon>
        <taxon>Acidobacteriota</taxon>
        <taxon>Terriglobia</taxon>
        <taxon>Terriglobales</taxon>
        <taxon>Acidobacteriaceae</taxon>
        <taxon>Bryocella</taxon>
    </lineage>
</organism>
<dbReference type="Pfam" id="PF25975">
    <property type="entry name" value="CzcB_C"/>
    <property type="match status" value="1"/>
</dbReference>
<accession>A0A1H5U5R4</accession>
<dbReference type="GO" id="GO:0016020">
    <property type="term" value="C:membrane"/>
    <property type="evidence" value="ECO:0007669"/>
    <property type="project" value="InterPro"/>
</dbReference>
<keyword evidence="2" id="KW-0813">Transport</keyword>
<dbReference type="GO" id="GO:0046914">
    <property type="term" value="F:transition metal ion binding"/>
    <property type="evidence" value="ECO:0007669"/>
    <property type="project" value="TreeGrafter"/>
</dbReference>
<dbReference type="Gene3D" id="1.10.287.470">
    <property type="entry name" value="Helix hairpin bin"/>
    <property type="match status" value="1"/>
</dbReference>
<dbReference type="AlphaFoldDB" id="A0A1H5U5R4"/>
<protein>
    <submittedName>
        <fullName evidence="6">Membrane fusion protein, cobalt-zinc-cadmium efflux system</fullName>
    </submittedName>
</protein>
<evidence type="ECO:0000313" key="7">
    <source>
        <dbReference type="Proteomes" id="UP000236728"/>
    </source>
</evidence>
<proteinExistence type="inferred from homology"/>
<evidence type="ECO:0000313" key="6">
    <source>
        <dbReference type="EMBL" id="SEF70432.1"/>
    </source>
</evidence>
<dbReference type="InterPro" id="IPR051909">
    <property type="entry name" value="MFP_Cation_Efflux"/>
</dbReference>
<name>A0A1H5U5R4_9BACT</name>
<feature type="domain" description="CusB-like beta-barrel" evidence="3">
    <location>
        <begin position="242"/>
        <end position="316"/>
    </location>
</feature>
<dbReference type="PANTHER" id="PTHR30097">
    <property type="entry name" value="CATION EFFLUX SYSTEM PROTEIN CUSB"/>
    <property type="match status" value="1"/>
</dbReference>
<reference evidence="6 7" key="1">
    <citation type="submission" date="2016-10" db="EMBL/GenBank/DDBJ databases">
        <authorList>
            <person name="de Groot N.N."/>
        </authorList>
    </citation>
    <scope>NUCLEOTIDE SEQUENCE [LARGE SCALE GENOMIC DNA]</scope>
    <source>
        <strain evidence="6 7">DSM 22489</strain>
    </source>
</reference>
<evidence type="ECO:0000256" key="2">
    <source>
        <dbReference type="ARBA" id="ARBA00022448"/>
    </source>
</evidence>
<dbReference type="GO" id="GO:0022857">
    <property type="term" value="F:transmembrane transporter activity"/>
    <property type="evidence" value="ECO:0007669"/>
    <property type="project" value="InterPro"/>
</dbReference>
<dbReference type="PROSITE" id="PS51257">
    <property type="entry name" value="PROKAR_LIPOPROTEIN"/>
    <property type="match status" value="1"/>
</dbReference>
<dbReference type="Gene3D" id="2.40.30.170">
    <property type="match status" value="1"/>
</dbReference>
<sequence>MREISVLVKLRSGVGIAAAMGLVMATLAGCKDKHEDSAAQEAPPAQVQVESSSVTDVVHVAAPERFRLTSTGIRSIDGTLAVTGTVNPDVSREIPVLSLANGRVVALHVGLGDTVRKGQMVMEVQSPDVAAAFDTYTKAVNDEHLTDVTLTRDKLLYDKGAIAKSQLETAQAGEDDAAADLRAAEQQLRVLGVDKSHPADTVKVYAPASGVIITQNTTASGAAGVTYTGASGSFTIADLSHVWVVCDVYENDLAKVKLGDSASIQINAYPGKSFQGTVSDIGAVLDPTIRTAKVRIQVPNPGGMLRIGMFATATLNVAKAAMQTTLPSTAVLHLHDRDYVFVPAGNGDFRRVVVKLGASLDGGSVVVQSGLAAGQQVVANALELQNTADQG</sequence>
<evidence type="ECO:0000259" key="3">
    <source>
        <dbReference type="Pfam" id="PF25954"/>
    </source>
</evidence>
<dbReference type="Pfam" id="PF25954">
    <property type="entry name" value="Beta-barrel_RND_2"/>
    <property type="match status" value="1"/>
</dbReference>
<dbReference type="PANTHER" id="PTHR30097:SF4">
    <property type="entry name" value="SLR6042 PROTEIN"/>
    <property type="match status" value="1"/>
</dbReference>
<dbReference type="EMBL" id="FNVA01000001">
    <property type="protein sequence ID" value="SEF70432.1"/>
    <property type="molecule type" value="Genomic_DNA"/>
</dbReference>
<dbReference type="InterPro" id="IPR058647">
    <property type="entry name" value="BSH_CzcB-like"/>
</dbReference>
<evidence type="ECO:0000256" key="1">
    <source>
        <dbReference type="ARBA" id="ARBA00009477"/>
    </source>
</evidence>
<dbReference type="GO" id="GO:0015679">
    <property type="term" value="P:plasma membrane copper ion transport"/>
    <property type="evidence" value="ECO:0007669"/>
    <property type="project" value="TreeGrafter"/>
</dbReference>
<dbReference type="GO" id="GO:0030288">
    <property type="term" value="C:outer membrane-bounded periplasmic space"/>
    <property type="evidence" value="ECO:0007669"/>
    <property type="project" value="TreeGrafter"/>
</dbReference>
<evidence type="ECO:0000259" key="4">
    <source>
        <dbReference type="Pfam" id="PF25973"/>
    </source>
</evidence>
<dbReference type="FunFam" id="2.40.30.170:FF:000010">
    <property type="entry name" value="Efflux RND transporter periplasmic adaptor subunit"/>
    <property type="match status" value="1"/>
</dbReference>
<dbReference type="Pfam" id="PF25973">
    <property type="entry name" value="BSH_CzcB"/>
    <property type="match status" value="1"/>
</dbReference>
<feature type="domain" description="CzcB-like barrel-sandwich hybrid" evidence="4">
    <location>
        <begin position="96"/>
        <end position="219"/>
    </location>
</feature>
<dbReference type="GO" id="GO:0060003">
    <property type="term" value="P:copper ion export"/>
    <property type="evidence" value="ECO:0007669"/>
    <property type="project" value="TreeGrafter"/>
</dbReference>
<feature type="domain" description="CzcB-like C-terminal circularly permuted SH3-like" evidence="5">
    <location>
        <begin position="326"/>
        <end position="380"/>
    </location>
</feature>
<dbReference type="Proteomes" id="UP000236728">
    <property type="component" value="Unassembled WGS sequence"/>
</dbReference>
<dbReference type="Gene3D" id="2.40.420.20">
    <property type="match status" value="1"/>
</dbReference>
<evidence type="ECO:0000259" key="5">
    <source>
        <dbReference type="Pfam" id="PF25975"/>
    </source>
</evidence>
<dbReference type="InterPro" id="IPR058792">
    <property type="entry name" value="Beta-barrel_RND_2"/>
</dbReference>
<dbReference type="InterPro" id="IPR006143">
    <property type="entry name" value="RND_pump_MFP"/>
</dbReference>